<keyword evidence="1" id="KW-0812">Transmembrane</keyword>
<dbReference type="EMBL" id="BMHO01000001">
    <property type="protein sequence ID" value="GGD31477.1"/>
    <property type="molecule type" value="Genomic_DNA"/>
</dbReference>
<dbReference type="InterPro" id="IPR025101">
    <property type="entry name" value="DUF4012"/>
</dbReference>
<evidence type="ECO:0000256" key="1">
    <source>
        <dbReference type="SAM" id="Phobius"/>
    </source>
</evidence>
<evidence type="ECO:0000313" key="2">
    <source>
        <dbReference type="EMBL" id="GGD31477.1"/>
    </source>
</evidence>
<name>A0A917DEK4_9MICO</name>
<evidence type="ECO:0000313" key="3">
    <source>
        <dbReference type="Proteomes" id="UP000633205"/>
    </source>
</evidence>
<feature type="transmembrane region" description="Helical" evidence="1">
    <location>
        <begin position="24"/>
        <end position="45"/>
    </location>
</feature>
<keyword evidence="1" id="KW-0472">Membrane</keyword>
<evidence type="ECO:0008006" key="4">
    <source>
        <dbReference type="Google" id="ProtNLM"/>
    </source>
</evidence>
<dbReference type="Pfam" id="PF13196">
    <property type="entry name" value="DUF4012"/>
    <property type="match status" value="1"/>
</dbReference>
<comment type="caution">
    <text evidence="2">The sequence shown here is derived from an EMBL/GenBank/DDBJ whole genome shotgun (WGS) entry which is preliminary data.</text>
</comment>
<keyword evidence="3" id="KW-1185">Reference proteome</keyword>
<reference evidence="2" key="2">
    <citation type="submission" date="2020-09" db="EMBL/GenBank/DDBJ databases">
        <authorList>
            <person name="Sun Q."/>
            <person name="Zhou Y."/>
        </authorList>
    </citation>
    <scope>NUCLEOTIDE SEQUENCE</scope>
    <source>
        <strain evidence="2">CGMCC 1.15152</strain>
    </source>
</reference>
<protein>
    <recommendedName>
        <fullName evidence="4">DUF4012 domain-containing protein</fullName>
    </recommendedName>
</protein>
<reference evidence="2" key="1">
    <citation type="journal article" date="2014" name="Int. J. Syst. Evol. Microbiol.">
        <title>Complete genome sequence of Corynebacterium casei LMG S-19264T (=DSM 44701T), isolated from a smear-ripened cheese.</title>
        <authorList>
            <consortium name="US DOE Joint Genome Institute (JGI-PGF)"/>
            <person name="Walter F."/>
            <person name="Albersmeier A."/>
            <person name="Kalinowski J."/>
            <person name="Ruckert C."/>
        </authorList>
    </citation>
    <scope>NUCLEOTIDE SEQUENCE</scope>
    <source>
        <strain evidence="2">CGMCC 1.15152</strain>
    </source>
</reference>
<dbReference type="RefSeq" id="WP_188711159.1">
    <property type="nucleotide sequence ID" value="NZ_BMHO01000001.1"/>
</dbReference>
<gene>
    <name evidence="2" type="ORF">GCM10010915_09740</name>
</gene>
<dbReference type="AlphaFoldDB" id="A0A917DEK4"/>
<sequence>MQRYGNDAATRPWWKRRPRLKPTLWSAVAVIAFCIVVMGVSAFVAKSSVDSLTANARQLAKNFGDQEKVAEHAENMQSSARNAHIATAHPVWRASEVLPFIGDDLRAVRLLAAAADELVNDVAAPLLEFDFSSIGPIDGALDVDAVAKLGTKVEQVAPAAQEARIRLIAENIDTTALISPLEGPVNQVLETVDTAAEMLRRGAILSPQLPTMLGADEPRDYLVLVQNTAEMRTLGGNPGNMLMLTFDNGRMSITQQASRFDVNTRRDSPIVPLNPWTEALYTDRVGKFIQDTTMTPDFAQTAHLARAFWSETLGDPGASVLAIDPILLSHLLKATGPVEVTSGETLKPGNVVDQLLSRVYWRFPGGTEESARQQDDFFTDSAAAIFNAVTNADGGITALAPQLVKGFQEGRILYAPTDPTEAKAVAGTRFNGPLFEANNAETTALGVFVNDNTEGKLDYYTDMSVNVTSDVCEADDDATFTTSATYNYNLDAGEVAELPQYVSTGRYFPKGIKSTNLVFYGPVGSSYVSAKVDGQDFVPQAGTTDLGRAAVLINFESEPSSTHTVEVTFSAPADEDYGPLAIRHTPMIEKVPTKIDAPGCG</sequence>
<proteinExistence type="predicted"/>
<organism evidence="2 3">
    <name type="scientific">Microbacterium faecale</name>
    <dbReference type="NCBI Taxonomy" id="1804630"/>
    <lineage>
        <taxon>Bacteria</taxon>
        <taxon>Bacillati</taxon>
        <taxon>Actinomycetota</taxon>
        <taxon>Actinomycetes</taxon>
        <taxon>Micrococcales</taxon>
        <taxon>Microbacteriaceae</taxon>
        <taxon>Microbacterium</taxon>
    </lineage>
</organism>
<keyword evidence="1" id="KW-1133">Transmembrane helix</keyword>
<accession>A0A917DEK4</accession>
<dbReference type="Proteomes" id="UP000633205">
    <property type="component" value="Unassembled WGS sequence"/>
</dbReference>